<name>A0A835VAL3_VANPL</name>
<accession>A0A835VAL3</accession>
<dbReference type="Proteomes" id="UP000636800">
    <property type="component" value="Chromosome 2"/>
</dbReference>
<reference evidence="1 2" key="1">
    <citation type="journal article" date="2020" name="Nat. Food">
        <title>A phased Vanilla planifolia genome enables genetic improvement of flavour and production.</title>
        <authorList>
            <person name="Hasing T."/>
            <person name="Tang H."/>
            <person name="Brym M."/>
            <person name="Khazi F."/>
            <person name="Huang T."/>
            <person name="Chambers A.H."/>
        </authorList>
    </citation>
    <scope>NUCLEOTIDE SEQUENCE [LARGE SCALE GENOMIC DNA]</scope>
    <source>
        <tissue evidence="1">Leaf</tissue>
    </source>
</reference>
<evidence type="ECO:0000313" key="2">
    <source>
        <dbReference type="Proteomes" id="UP000636800"/>
    </source>
</evidence>
<dbReference type="EMBL" id="JADCNL010000002">
    <property type="protein sequence ID" value="KAG0491632.1"/>
    <property type="molecule type" value="Genomic_DNA"/>
</dbReference>
<comment type="caution">
    <text evidence="1">The sequence shown here is derived from an EMBL/GenBank/DDBJ whole genome shotgun (WGS) entry which is preliminary data.</text>
</comment>
<evidence type="ECO:0000313" key="1">
    <source>
        <dbReference type="EMBL" id="KAG0491632.1"/>
    </source>
</evidence>
<sequence>MIGSTILYLKTKLSKLQSRKWIEDLPPLFEESGAQVGRGLQAATKPQASEVQVDE</sequence>
<protein>
    <submittedName>
        <fullName evidence="1">Uncharacterized protein</fullName>
    </submittedName>
</protein>
<proteinExistence type="predicted"/>
<gene>
    <name evidence="1" type="ORF">HPP92_005030</name>
</gene>
<dbReference type="AlphaFoldDB" id="A0A835VAL3"/>
<organism evidence="1 2">
    <name type="scientific">Vanilla planifolia</name>
    <name type="common">Vanilla</name>
    <dbReference type="NCBI Taxonomy" id="51239"/>
    <lineage>
        <taxon>Eukaryota</taxon>
        <taxon>Viridiplantae</taxon>
        <taxon>Streptophyta</taxon>
        <taxon>Embryophyta</taxon>
        <taxon>Tracheophyta</taxon>
        <taxon>Spermatophyta</taxon>
        <taxon>Magnoliopsida</taxon>
        <taxon>Liliopsida</taxon>
        <taxon>Asparagales</taxon>
        <taxon>Orchidaceae</taxon>
        <taxon>Vanilloideae</taxon>
        <taxon>Vanilleae</taxon>
        <taxon>Vanilla</taxon>
    </lineage>
</organism>
<keyword evidence="2" id="KW-1185">Reference proteome</keyword>